<feature type="transmembrane region" description="Helical" evidence="6">
    <location>
        <begin position="418"/>
        <end position="443"/>
    </location>
</feature>
<feature type="transmembrane region" description="Helical" evidence="6">
    <location>
        <begin position="290"/>
        <end position="307"/>
    </location>
</feature>
<keyword evidence="9" id="KW-1185">Reference proteome</keyword>
<dbReference type="RefSeq" id="XP_069197763.1">
    <property type="nucleotide sequence ID" value="XM_069345561.1"/>
</dbReference>
<evidence type="ECO:0000313" key="8">
    <source>
        <dbReference type="EMBL" id="KAL1301487.1"/>
    </source>
</evidence>
<protein>
    <recommendedName>
        <fullName evidence="7">Major facilitator superfamily (MFS) profile domain-containing protein</fullName>
    </recommendedName>
</protein>
<dbReference type="InterPro" id="IPR036259">
    <property type="entry name" value="MFS_trans_sf"/>
</dbReference>
<dbReference type="PANTHER" id="PTHR23501:SF59">
    <property type="entry name" value="MAJOR FACILITATOR SUPERFAMILY (MFS) PROFILE DOMAIN-CONTAINING PROTEIN-RELATED"/>
    <property type="match status" value="1"/>
</dbReference>
<evidence type="ECO:0000256" key="6">
    <source>
        <dbReference type="SAM" id="Phobius"/>
    </source>
</evidence>
<feature type="transmembrane region" description="Helical" evidence="6">
    <location>
        <begin position="154"/>
        <end position="179"/>
    </location>
</feature>
<evidence type="ECO:0000256" key="2">
    <source>
        <dbReference type="ARBA" id="ARBA00022692"/>
    </source>
</evidence>
<evidence type="ECO:0000256" key="1">
    <source>
        <dbReference type="ARBA" id="ARBA00004141"/>
    </source>
</evidence>
<evidence type="ECO:0000256" key="5">
    <source>
        <dbReference type="SAM" id="MobiDB-lite"/>
    </source>
</evidence>
<evidence type="ECO:0000313" key="9">
    <source>
        <dbReference type="Proteomes" id="UP001562354"/>
    </source>
</evidence>
<name>A0ABR3P5N5_9PEZI</name>
<feature type="transmembrane region" description="Helical" evidence="6">
    <location>
        <begin position="221"/>
        <end position="245"/>
    </location>
</feature>
<evidence type="ECO:0000259" key="7">
    <source>
        <dbReference type="PROSITE" id="PS50850"/>
    </source>
</evidence>
<dbReference type="SUPFAM" id="SSF103473">
    <property type="entry name" value="MFS general substrate transporter"/>
    <property type="match status" value="1"/>
</dbReference>
<feature type="transmembrane region" description="Helical" evidence="6">
    <location>
        <begin position="257"/>
        <end position="278"/>
    </location>
</feature>
<feature type="transmembrane region" description="Helical" evidence="6">
    <location>
        <begin position="367"/>
        <end position="386"/>
    </location>
</feature>
<evidence type="ECO:0000256" key="3">
    <source>
        <dbReference type="ARBA" id="ARBA00022989"/>
    </source>
</evidence>
<dbReference type="GeneID" id="95979432"/>
<comment type="caution">
    <text evidence="8">The sequence shown here is derived from an EMBL/GenBank/DDBJ whole genome shotgun (WGS) entry which is preliminary data.</text>
</comment>
<dbReference type="Pfam" id="PF07690">
    <property type="entry name" value="MFS_1"/>
    <property type="match status" value="1"/>
</dbReference>
<feature type="transmembrane region" description="Helical" evidence="6">
    <location>
        <begin position="455"/>
        <end position="478"/>
    </location>
</feature>
<dbReference type="PANTHER" id="PTHR23501">
    <property type="entry name" value="MAJOR FACILITATOR SUPERFAMILY"/>
    <property type="match status" value="1"/>
</dbReference>
<feature type="transmembrane region" description="Helical" evidence="6">
    <location>
        <begin position="59"/>
        <end position="77"/>
    </location>
</feature>
<dbReference type="InterPro" id="IPR011701">
    <property type="entry name" value="MFS"/>
</dbReference>
<dbReference type="InterPro" id="IPR020846">
    <property type="entry name" value="MFS_dom"/>
</dbReference>
<feature type="region of interest" description="Disordered" evidence="5">
    <location>
        <begin position="567"/>
        <end position="587"/>
    </location>
</feature>
<keyword evidence="3 6" id="KW-1133">Transmembrane helix</keyword>
<keyword evidence="4 6" id="KW-0472">Membrane</keyword>
<dbReference type="PROSITE" id="PS50850">
    <property type="entry name" value="MFS"/>
    <property type="match status" value="1"/>
</dbReference>
<reference evidence="8 9" key="1">
    <citation type="submission" date="2024-07" db="EMBL/GenBank/DDBJ databases">
        <title>Draft sequence of the Neodothiora populina.</title>
        <authorList>
            <person name="Drown D.D."/>
            <person name="Schuette U.S."/>
            <person name="Buechlein A.B."/>
            <person name="Rusch D.R."/>
            <person name="Winton L.W."/>
            <person name="Adams G.A."/>
        </authorList>
    </citation>
    <scope>NUCLEOTIDE SEQUENCE [LARGE SCALE GENOMIC DNA]</scope>
    <source>
        <strain evidence="8 9">CPC 39397</strain>
    </source>
</reference>
<dbReference type="Gene3D" id="1.20.1250.20">
    <property type="entry name" value="MFS general substrate transporter like domains"/>
    <property type="match status" value="1"/>
</dbReference>
<feature type="compositionally biased region" description="Basic and acidic residues" evidence="5">
    <location>
        <begin position="578"/>
        <end position="587"/>
    </location>
</feature>
<evidence type="ECO:0000256" key="4">
    <source>
        <dbReference type="ARBA" id="ARBA00023136"/>
    </source>
</evidence>
<keyword evidence="2 6" id="KW-0812">Transmembrane</keyword>
<dbReference type="PRINTS" id="PR01036">
    <property type="entry name" value="TCRTETB"/>
</dbReference>
<feature type="transmembrane region" description="Helical" evidence="6">
    <location>
        <begin position="97"/>
        <end position="117"/>
    </location>
</feature>
<comment type="subcellular location">
    <subcellularLocation>
        <location evidence="1">Membrane</location>
        <topology evidence="1">Multi-pass membrane protein</topology>
    </subcellularLocation>
</comment>
<feature type="transmembrane region" description="Helical" evidence="6">
    <location>
        <begin position="393"/>
        <end position="412"/>
    </location>
</feature>
<feature type="transmembrane region" description="Helical" evidence="6">
    <location>
        <begin position="532"/>
        <end position="550"/>
    </location>
</feature>
<dbReference type="EMBL" id="JBFMKM010000013">
    <property type="protein sequence ID" value="KAL1301487.1"/>
    <property type="molecule type" value="Genomic_DNA"/>
</dbReference>
<feature type="domain" description="Major facilitator superfamily (MFS) profile" evidence="7">
    <location>
        <begin position="64"/>
        <end position="556"/>
    </location>
</feature>
<organism evidence="8 9">
    <name type="scientific">Neodothiora populina</name>
    <dbReference type="NCBI Taxonomy" id="2781224"/>
    <lineage>
        <taxon>Eukaryota</taxon>
        <taxon>Fungi</taxon>
        <taxon>Dikarya</taxon>
        <taxon>Ascomycota</taxon>
        <taxon>Pezizomycotina</taxon>
        <taxon>Dothideomycetes</taxon>
        <taxon>Dothideomycetidae</taxon>
        <taxon>Dothideales</taxon>
        <taxon>Dothioraceae</taxon>
        <taxon>Neodothiora</taxon>
    </lineage>
</organism>
<sequence>MTTTSSMSSAHKVQVPEVAHTLPESLYTQEQQQHSSTGFEQHQGEDAKLPASEAFNPGLRFYLAFVSLCVMILMAALDATSLSVALSDMASALHGTAIEAFWAGTSFLLTSTVFQPVIGSFSSIFGRKLLIFISLAFFGVGAIVAAVAKDGDGMAMVLIGRSIQGIGGGGAIVLAEILTTDLVPLRVRGNYQSMIGMMWALGSVGGPLIGGVFAEKVTWRWIFWINLPFIGVGGVMIALFLNLAPLSGSLKAKLARIDLVGCVLFVGSTVGFLIPLTWGGVMYPWSSWRTLVPLLVSLAGLVAFIVWEEYYAKEPMIPFRVMKNRTAAINYLGTFLHGLILWCQLYYMPLYYEAVKHYTPIVSGVALFPMTFTVAPAAIAVGILVTVTGRYRWAIWIGWFLTTLGCGIQILLDVTTSLPAWIFLTLVSGLGTGMLFPSTMFGVQAATPGKDIPSAVALFTFFRSFGQAVGVAIGGVIFQNQIKKQILSHPLIAAHANEWAADSSALVQVIKNMPPGLERALLVQSYADALKIVWAVICGLAFLGLCTSLFTRHFSLDRPLETDQGFVDGGGSGAAQRKASDEDVEKR</sequence>
<gene>
    <name evidence="8" type="ORF">AAFC00_005733</name>
</gene>
<feature type="transmembrane region" description="Helical" evidence="6">
    <location>
        <begin position="191"/>
        <end position="209"/>
    </location>
</feature>
<proteinExistence type="predicted"/>
<accession>A0ABR3P5N5</accession>
<dbReference type="Proteomes" id="UP001562354">
    <property type="component" value="Unassembled WGS sequence"/>
</dbReference>
<dbReference type="Gene3D" id="1.20.1720.10">
    <property type="entry name" value="Multidrug resistance protein D"/>
    <property type="match status" value="1"/>
</dbReference>
<feature type="transmembrane region" description="Helical" evidence="6">
    <location>
        <begin position="328"/>
        <end position="347"/>
    </location>
</feature>
<feature type="transmembrane region" description="Helical" evidence="6">
    <location>
        <begin position="129"/>
        <end position="148"/>
    </location>
</feature>